<dbReference type="PANTHER" id="PTHR31189:SF13">
    <property type="entry name" value="CUPINCIN"/>
    <property type="match status" value="1"/>
</dbReference>
<comment type="caution">
    <text evidence="5">The sequence shown here is derived from an EMBL/GenBank/DDBJ whole genome shotgun (WGS) entry which is preliminary data.</text>
</comment>
<dbReference type="Pfam" id="PF00190">
    <property type="entry name" value="Cupin_1"/>
    <property type="match status" value="1"/>
</dbReference>
<keyword evidence="6" id="KW-1185">Reference proteome</keyword>
<dbReference type="InterPro" id="IPR006045">
    <property type="entry name" value="Cupin_1"/>
</dbReference>
<comment type="similarity">
    <text evidence="1">Belongs to the 7S seed storage protein family.</text>
</comment>
<organism evidence="5 6">
    <name type="scientific">Coptis chinensis</name>
    <dbReference type="NCBI Taxonomy" id="261450"/>
    <lineage>
        <taxon>Eukaryota</taxon>
        <taxon>Viridiplantae</taxon>
        <taxon>Streptophyta</taxon>
        <taxon>Embryophyta</taxon>
        <taxon>Tracheophyta</taxon>
        <taxon>Spermatophyta</taxon>
        <taxon>Magnoliopsida</taxon>
        <taxon>Ranunculales</taxon>
        <taxon>Ranunculaceae</taxon>
        <taxon>Coptidoideae</taxon>
        <taxon>Coptis</taxon>
    </lineage>
</organism>
<evidence type="ECO:0000313" key="5">
    <source>
        <dbReference type="EMBL" id="KAF9605090.1"/>
    </source>
</evidence>
<dbReference type="Proteomes" id="UP000631114">
    <property type="component" value="Unassembled WGS sequence"/>
</dbReference>
<reference evidence="5 6" key="1">
    <citation type="submission" date="2020-10" db="EMBL/GenBank/DDBJ databases">
        <title>The Coptis chinensis genome and diversification of protoberbering-type alkaloids.</title>
        <authorList>
            <person name="Wang B."/>
            <person name="Shu S."/>
            <person name="Song C."/>
            <person name="Liu Y."/>
        </authorList>
    </citation>
    <scope>NUCLEOTIDE SEQUENCE [LARGE SCALE GENOMIC DNA]</scope>
    <source>
        <strain evidence="5">HL-2020</strain>
        <tissue evidence="5">Leaf</tissue>
    </source>
</reference>
<feature type="region of interest" description="Disordered" evidence="2">
    <location>
        <begin position="570"/>
        <end position="593"/>
    </location>
</feature>
<dbReference type="InterPro" id="IPR014710">
    <property type="entry name" value="RmlC-like_jellyroll"/>
</dbReference>
<dbReference type="Gene3D" id="2.60.120.10">
    <property type="entry name" value="Jelly Rolls"/>
    <property type="match status" value="2"/>
</dbReference>
<name>A0A835HQG1_9MAGN</name>
<evidence type="ECO:0000313" key="6">
    <source>
        <dbReference type="Proteomes" id="UP000631114"/>
    </source>
</evidence>
<evidence type="ECO:0000256" key="3">
    <source>
        <dbReference type="SAM" id="SignalP"/>
    </source>
</evidence>
<dbReference type="OrthoDB" id="1912756at2759"/>
<dbReference type="InterPro" id="IPR006792">
    <property type="entry name" value="Vicilin_N"/>
</dbReference>
<dbReference type="Gene3D" id="6.10.250.1700">
    <property type="match status" value="1"/>
</dbReference>
<dbReference type="InterPro" id="IPR011051">
    <property type="entry name" value="RmlC_Cupin_sf"/>
</dbReference>
<dbReference type="AlphaFoldDB" id="A0A835HQG1"/>
<evidence type="ECO:0000256" key="1">
    <source>
        <dbReference type="ARBA" id="ARBA00023597"/>
    </source>
</evidence>
<dbReference type="EMBL" id="JADFTS010000005">
    <property type="protein sequence ID" value="KAF9605090.1"/>
    <property type="molecule type" value="Genomic_DNA"/>
</dbReference>
<keyword evidence="3" id="KW-0732">Signal</keyword>
<feature type="chain" id="PRO_5032289661" description="Cupin type-1 domain-containing protein" evidence="3">
    <location>
        <begin position="26"/>
        <end position="784"/>
    </location>
</feature>
<evidence type="ECO:0000256" key="2">
    <source>
        <dbReference type="SAM" id="MobiDB-lite"/>
    </source>
</evidence>
<feature type="region of interest" description="Disordered" evidence="2">
    <location>
        <begin position="665"/>
        <end position="686"/>
    </location>
</feature>
<feature type="signal peptide" evidence="3">
    <location>
        <begin position="1"/>
        <end position="25"/>
    </location>
</feature>
<gene>
    <name evidence="5" type="ORF">IFM89_013760</name>
</gene>
<protein>
    <recommendedName>
        <fullName evidence="4">Cupin type-1 domain-containing protein</fullName>
    </recommendedName>
</protein>
<proteinExistence type="inferred from homology"/>
<dbReference type="Gene3D" id="6.10.250.890">
    <property type="match status" value="5"/>
</dbReference>
<dbReference type="SUPFAM" id="SSF51182">
    <property type="entry name" value="RmlC-like cupins"/>
    <property type="match status" value="2"/>
</dbReference>
<feature type="domain" description="Cupin type-1" evidence="4">
    <location>
        <begin position="385"/>
        <end position="545"/>
    </location>
</feature>
<accession>A0A835HQG1</accession>
<dbReference type="PANTHER" id="PTHR31189">
    <property type="entry name" value="OS03G0336100 PROTEIN-RELATED"/>
    <property type="match status" value="1"/>
</dbReference>
<evidence type="ECO:0000259" key="4">
    <source>
        <dbReference type="SMART" id="SM00835"/>
    </source>
</evidence>
<sequence length="784" mass="92089">MVIKTRLPLLLIFSLFLLSASLAYGDESDPPELQQCRQQCRSQLPSRHQQDCERRCEEYYRERGGEQDVLDELNSEARHDPEREFQRCQQKCSRHQEGQKQQRCQQQCEERYREHHQGGHSDDLLNTREPEREFQQCQQMCQQQHGQQQQQCQRRCEEQYREQQQEGRGGDLLKTRDPQTEFQQCQQRCQQRQGQQQQQQQCQRRCEEQYREQQQEGRGEDLLNTRDPQREFQQCQQRCQQQQGQQQQQCQRRCEDQFREQQQEGRGGDLLNTRDPQREFQQCQQRCQQQQGQQQQQQQCQQRCEEQYREQQQGGRSGDHVNTWESQDPQRGFQQCQQQCRQRQQGREQQRRCEERCEEQQSEQGQEYGYEGESQWQGGEEEENPYLFRQERFRTHIRGQEGRIRVLEQFTRRSELLRGIENYRVAILEANPNTFIVPNHWDADTVCFIAKGRGAITLIQAENNKQTHNLERGDIIRVRAGTTVHIVNRDNNEKLFVVKLVQPVSIPGQFEAFFGPGVRDQDSFFNAFSDEILEAAFNTRSDQLRRLFEGHREQGAFVRASQEQVRALSGRSSQHGQWPFHRGGQSQSERPYNLFNRRPSRSNQFGQLFEANPEDYSQLQDLDVAVSYANISQGSMIAPFYNSRSTKIAMVIRGSGYFEMACPHLSQQRGSSPRRGQEGSGSTSYAKVSARISHGDVYVVPAGHPIVTVASENQNLEVVCFDINAQDNQKNPLAGNNNIFRQLEREAKELSFNVSARQVDEVFNKQQEEWFLPGPQKRQQHASA</sequence>
<dbReference type="CDD" id="cd02244">
    <property type="entry name" value="cupin_7S_vicilin-like_N"/>
    <property type="match status" value="1"/>
</dbReference>
<dbReference type="Pfam" id="PF04702">
    <property type="entry name" value="Vicilin_N"/>
    <property type="match status" value="2"/>
</dbReference>
<dbReference type="CDD" id="cd02245">
    <property type="entry name" value="cupin_7S_vicilin-like_C"/>
    <property type="match status" value="1"/>
</dbReference>
<dbReference type="InterPro" id="IPR050253">
    <property type="entry name" value="Seed_Storage-Functional"/>
</dbReference>
<dbReference type="SMART" id="SM00835">
    <property type="entry name" value="Cupin_1"/>
    <property type="match status" value="2"/>
</dbReference>
<feature type="domain" description="Cupin type-1" evidence="4">
    <location>
        <begin position="592"/>
        <end position="760"/>
    </location>
</feature>